<dbReference type="RefSeq" id="WP_308863305.1">
    <property type="nucleotide sequence ID" value="NZ_JAVHUL010000006.1"/>
</dbReference>
<reference evidence="3 4" key="1">
    <citation type="submission" date="2023-08" db="EMBL/GenBank/DDBJ databases">
        <title>Mesonia sp. MT50, isolated from deep-sea sediment of the Mariana Trench.</title>
        <authorList>
            <person name="Fu H."/>
        </authorList>
    </citation>
    <scope>NUCLEOTIDE SEQUENCE [LARGE SCALE GENOMIC DNA]</scope>
    <source>
        <strain evidence="3 4">MT50</strain>
    </source>
</reference>
<evidence type="ECO:0000313" key="3">
    <source>
        <dbReference type="EMBL" id="MDQ7916654.1"/>
    </source>
</evidence>
<sequence>MKLVCSKSILVTFLLSIMVLSSCSSNDDSPIQEIIDPEEAIVGKWSLLAREPDAIKGCEFGTTITFIENNKLYYRLSYGDDFSNCEVDEINGNWEYLGENQFKLTFNDQTRVVVIEIYDDYERFKLYSLDDLDAIEFYVRGS</sequence>
<evidence type="ECO:0000256" key="1">
    <source>
        <dbReference type="SAM" id="SignalP"/>
    </source>
</evidence>
<feature type="domain" description="Lipocalin-like" evidence="2">
    <location>
        <begin position="41"/>
        <end position="117"/>
    </location>
</feature>
<protein>
    <submittedName>
        <fullName evidence="3">Lipocalin family protein</fullName>
    </submittedName>
</protein>
<dbReference type="Proteomes" id="UP001230915">
    <property type="component" value="Unassembled WGS sequence"/>
</dbReference>
<keyword evidence="1" id="KW-0732">Signal</keyword>
<keyword evidence="4" id="KW-1185">Reference proteome</keyword>
<dbReference type="EMBL" id="JAVHUL010000006">
    <property type="protein sequence ID" value="MDQ7916654.1"/>
    <property type="molecule type" value="Genomic_DNA"/>
</dbReference>
<comment type="caution">
    <text evidence="3">The sequence shown here is derived from an EMBL/GenBank/DDBJ whole genome shotgun (WGS) entry which is preliminary data.</text>
</comment>
<evidence type="ECO:0000259" key="2">
    <source>
        <dbReference type="Pfam" id="PF13648"/>
    </source>
</evidence>
<proteinExistence type="predicted"/>
<dbReference type="Pfam" id="PF13648">
    <property type="entry name" value="Lipocalin_4"/>
    <property type="match status" value="1"/>
</dbReference>
<feature type="chain" id="PRO_5045174001" evidence="1">
    <location>
        <begin position="27"/>
        <end position="142"/>
    </location>
</feature>
<evidence type="ECO:0000313" key="4">
    <source>
        <dbReference type="Proteomes" id="UP001230915"/>
    </source>
</evidence>
<feature type="signal peptide" evidence="1">
    <location>
        <begin position="1"/>
        <end position="26"/>
    </location>
</feature>
<gene>
    <name evidence="3" type="ORF">RBU60_03630</name>
</gene>
<accession>A0ABU0ZYW8</accession>
<organism evidence="3 4">
    <name type="scientific">Mesonia profundi</name>
    <dbReference type="NCBI Taxonomy" id="3070998"/>
    <lineage>
        <taxon>Bacteria</taxon>
        <taxon>Pseudomonadati</taxon>
        <taxon>Bacteroidota</taxon>
        <taxon>Flavobacteriia</taxon>
        <taxon>Flavobacteriales</taxon>
        <taxon>Flavobacteriaceae</taxon>
        <taxon>Mesonia</taxon>
    </lineage>
</organism>
<name>A0ABU0ZYW8_9FLAO</name>
<dbReference type="PROSITE" id="PS51257">
    <property type="entry name" value="PROKAR_LIPOPROTEIN"/>
    <property type="match status" value="1"/>
</dbReference>
<dbReference type="InterPro" id="IPR024311">
    <property type="entry name" value="Lipocalin-like"/>
</dbReference>